<name>A0A562V723_9BACT</name>
<dbReference type="RefSeq" id="WP_145025650.1">
    <property type="nucleotide sequence ID" value="NZ_VLLN01000037.1"/>
</dbReference>
<dbReference type="Proteomes" id="UP000319449">
    <property type="component" value="Unassembled WGS sequence"/>
</dbReference>
<comment type="caution">
    <text evidence="1">The sequence shown here is derived from an EMBL/GenBank/DDBJ whole genome shotgun (WGS) entry which is preliminary data.</text>
</comment>
<organism evidence="1 2">
    <name type="scientific">Geobacter argillaceus</name>
    <dbReference type="NCBI Taxonomy" id="345631"/>
    <lineage>
        <taxon>Bacteria</taxon>
        <taxon>Pseudomonadati</taxon>
        <taxon>Thermodesulfobacteriota</taxon>
        <taxon>Desulfuromonadia</taxon>
        <taxon>Geobacterales</taxon>
        <taxon>Geobacteraceae</taxon>
        <taxon>Geobacter</taxon>
    </lineage>
</organism>
<dbReference type="AlphaFoldDB" id="A0A562V723"/>
<evidence type="ECO:0000313" key="1">
    <source>
        <dbReference type="EMBL" id="TWJ13642.1"/>
    </source>
</evidence>
<sequence length="61" mass="7194">MNLIAIEAICKKGKFSVQTLHRLRRAGVFPPPRLQLSRKLIRWDEDEVDTFFRGEWVPEAK</sequence>
<protein>
    <submittedName>
        <fullName evidence="1">AlpA family transcriptional regulator</fullName>
    </submittedName>
</protein>
<gene>
    <name evidence="1" type="ORF">JN12_03755</name>
</gene>
<accession>A0A562V723</accession>
<dbReference type="EMBL" id="VLLN01000037">
    <property type="protein sequence ID" value="TWJ13642.1"/>
    <property type="molecule type" value="Genomic_DNA"/>
</dbReference>
<proteinExistence type="predicted"/>
<reference evidence="1 2" key="1">
    <citation type="submission" date="2019-07" db="EMBL/GenBank/DDBJ databases">
        <title>Genomic Encyclopedia of Archaeal and Bacterial Type Strains, Phase II (KMG-II): from individual species to whole genera.</title>
        <authorList>
            <person name="Goeker M."/>
        </authorList>
    </citation>
    <scope>NUCLEOTIDE SEQUENCE [LARGE SCALE GENOMIC DNA]</scope>
    <source>
        <strain evidence="1 2">ATCC BAA-1139</strain>
    </source>
</reference>
<keyword evidence="2" id="KW-1185">Reference proteome</keyword>
<evidence type="ECO:0000313" key="2">
    <source>
        <dbReference type="Proteomes" id="UP000319449"/>
    </source>
</evidence>